<dbReference type="AlphaFoldDB" id="A0AAW2LL65"/>
<dbReference type="EMBL" id="JACGWJ010000024">
    <property type="protein sequence ID" value="KAL0319756.1"/>
    <property type="molecule type" value="Genomic_DNA"/>
</dbReference>
<proteinExistence type="predicted"/>
<accession>A0AAW2LL65</accession>
<feature type="transmembrane region" description="Helical" evidence="1">
    <location>
        <begin position="27"/>
        <end position="52"/>
    </location>
</feature>
<sequence length="304" mass="34476">MALILFEALITMPLLYRSPTISSNYKWSINWIFVIQSIGVVFGSVAPLLRWFTVVQFKSSELRHKSFKEEFKIALNICIAVQIVIVLASKLVLFISAPCVNGILFCFHHIKKFKACDSLESRAGTELDFSHYVLLVEGEPGLPHKILTNICNEADKLIQKGKNQQPKSVIKLLQRSVNFNGVREFDRVEIGSLHTQELPNCWSLPVVTLTSIAASLPNIENHKVKQLLRGASEGLSFVKLIEKTLDTNGELESLRNTADVVWVEVELYKKWQDKDLQISSPKGRTHKEILKVFPVPLKRRLEIS</sequence>
<protein>
    <submittedName>
        <fullName evidence="2">Uncharacterized protein</fullName>
    </submittedName>
</protein>
<comment type="caution">
    <text evidence="2">The sequence shown here is derived from an EMBL/GenBank/DDBJ whole genome shotgun (WGS) entry which is preliminary data.</text>
</comment>
<dbReference type="PANTHER" id="PTHR35307">
    <property type="entry name" value="PROTEIN, PUTATIVE-RELATED"/>
    <property type="match status" value="1"/>
</dbReference>
<organism evidence="2">
    <name type="scientific">Sesamum radiatum</name>
    <name type="common">Black benniseed</name>
    <dbReference type="NCBI Taxonomy" id="300843"/>
    <lineage>
        <taxon>Eukaryota</taxon>
        <taxon>Viridiplantae</taxon>
        <taxon>Streptophyta</taxon>
        <taxon>Embryophyta</taxon>
        <taxon>Tracheophyta</taxon>
        <taxon>Spermatophyta</taxon>
        <taxon>Magnoliopsida</taxon>
        <taxon>eudicotyledons</taxon>
        <taxon>Gunneridae</taxon>
        <taxon>Pentapetalae</taxon>
        <taxon>asterids</taxon>
        <taxon>lamiids</taxon>
        <taxon>Lamiales</taxon>
        <taxon>Pedaliaceae</taxon>
        <taxon>Sesamum</taxon>
    </lineage>
</organism>
<evidence type="ECO:0000256" key="1">
    <source>
        <dbReference type="SAM" id="Phobius"/>
    </source>
</evidence>
<reference evidence="2" key="1">
    <citation type="submission" date="2020-06" db="EMBL/GenBank/DDBJ databases">
        <authorList>
            <person name="Li T."/>
            <person name="Hu X."/>
            <person name="Zhang T."/>
            <person name="Song X."/>
            <person name="Zhang H."/>
            <person name="Dai N."/>
            <person name="Sheng W."/>
            <person name="Hou X."/>
            <person name="Wei L."/>
        </authorList>
    </citation>
    <scope>NUCLEOTIDE SEQUENCE</scope>
    <source>
        <strain evidence="2">G02</strain>
        <tissue evidence="2">Leaf</tissue>
    </source>
</reference>
<gene>
    <name evidence="2" type="ORF">Sradi_5237100</name>
</gene>
<feature type="transmembrane region" description="Helical" evidence="1">
    <location>
        <begin position="73"/>
        <end position="97"/>
    </location>
</feature>
<dbReference type="PANTHER" id="PTHR35307:SF3">
    <property type="entry name" value="DUF4220 DOMAIN-CONTAINING PROTEIN"/>
    <property type="match status" value="1"/>
</dbReference>
<keyword evidence="1" id="KW-1133">Transmembrane helix</keyword>
<reference evidence="2" key="2">
    <citation type="journal article" date="2024" name="Plant">
        <title>Genomic evolution and insights into agronomic trait innovations of Sesamum species.</title>
        <authorList>
            <person name="Miao H."/>
            <person name="Wang L."/>
            <person name="Qu L."/>
            <person name="Liu H."/>
            <person name="Sun Y."/>
            <person name="Le M."/>
            <person name="Wang Q."/>
            <person name="Wei S."/>
            <person name="Zheng Y."/>
            <person name="Lin W."/>
            <person name="Duan Y."/>
            <person name="Cao H."/>
            <person name="Xiong S."/>
            <person name="Wang X."/>
            <person name="Wei L."/>
            <person name="Li C."/>
            <person name="Ma Q."/>
            <person name="Ju M."/>
            <person name="Zhao R."/>
            <person name="Li G."/>
            <person name="Mu C."/>
            <person name="Tian Q."/>
            <person name="Mei H."/>
            <person name="Zhang T."/>
            <person name="Gao T."/>
            <person name="Zhang H."/>
        </authorList>
    </citation>
    <scope>NUCLEOTIDE SEQUENCE</scope>
    <source>
        <strain evidence="2">G02</strain>
    </source>
</reference>
<keyword evidence="1" id="KW-0812">Transmembrane</keyword>
<name>A0AAW2LL65_SESRA</name>
<evidence type="ECO:0000313" key="2">
    <source>
        <dbReference type="EMBL" id="KAL0319756.1"/>
    </source>
</evidence>
<keyword evidence="1" id="KW-0472">Membrane</keyword>